<feature type="non-terminal residue" evidence="2">
    <location>
        <position position="1"/>
    </location>
</feature>
<reference evidence="2 3" key="1">
    <citation type="submission" date="2016-06" db="EMBL/GenBank/DDBJ databases">
        <title>Comparative genomics of the ectomycorrhizal sister species Rhizopogon vinicolor and Rhizopogon vesiculosus (Basidiomycota: Boletales) reveals a divergence of the mating type B locus.</title>
        <authorList>
            <consortium name="DOE Joint Genome Institute"/>
            <person name="Mujic A.B."/>
            <person name="Kuo A."/>
            <person name="Tritt A."/>
            <person name="Lipzen A."/>
            <person name="Chen C."/>
            <person name="Johnson J."/>
            <person name="Sharma A."/>
            <person name="Barry K."/>
            <person name="Grigoriev I.V."/>
            <person name="Spatafora J.W."/>
        </authorList>
    </citation>
    <scope>NUCLEOTIDE SEQUENCE [LARGE SCALE GENOMIC DNA]</scope>
    <source>
        <strain evidence="2 3">AM-OR11-026</strain>
    </source>
</reference>
<dbReference type="OrthoDB" id="7691805at2759"/>
<sequence>GHVAYSRLQHLNREDLVDGMTIDENSLMPQCEACIQAKQACDPFPSATENHSKMLGELTHSDVWGPAPTESVGGSRYFISFIDDCS</sequence>
<name>A0A1B7MEG1_9AGAM</name>
<dbReference type="Pfam" id="PF13976">
    <property type="entry name" value="gag_pre-integrs"/>
    <property type="match status" value="1"/>
</dbReference>
<dbReference type="PANTHER" id="PTHR42648:SF28">
    <property type="entry name" value="TRANSPOSON-ENCODED PROTEIN WITH RIBONUCLEASE H-LIKE AND RETROVIRUS ZINC FINGER-LIKE DOMAINS"/>
    <property type="match status" value="1"/>
</dbReference>
<dbReference type="AlphaFoldDB" id="A0A1B7MEG1"/>
<dbReference type="InParanoid" id="A0A1B7MEG1"/>
<dbReference type="STRING" id="1314800.A0A1B7MEG1"/>
<gene>
    <name evidence="2" type="ORF">K503DRAFT_666175</name>
</gene>
<keyword evidence="3" id="KW-1185">Reference proteome</keyword>
<evidence type="ECO:0000259" key="1">
    <source>
        <dbReference type="Pfam" id="PF13976"/>
    </source>
</evidence>
<dbReference type="EMBL" id="KV449722">
    <property type="protein sequence ID" value="OAX30968.1"/>
    <property type="molecule type" value="Genomic_DNA"/>
</dbReference>
<dbReference type="Proteomes" id="UP000092154">
    <property type="component" value="Unassembled WGS sequence"/>
</dbReference>
<feature type="domain" description="GAG-pre-integrase" evidence="1">
    <location>
        <begin position="1"/>
        <end position="39"/>
    </location>
</feature>
<evidence type="ECO:0000313" key="2">
    <source>
        <dbReference type="EMBL" id="OAX30968.1"/>
    </source>
</evidence>
<feature type="non-terminal residue" evidence="2">
    <location>
        <position position="86"/>
    </location>
</feature>
<accession>A0A1B7MEG1</accession>
<proteinExistence type="predicted"/>
<dbReference type="InterPro" id="IPR025724">
    <property type="entry name" value="GAG-pre-integrase_dom"/>
</dbReference>
<evidence type="ECO:0000313" key="3">
    <source>
        <dbReference type="Proteomes" id="UP000092154"/>
    </source>
</evidence>
<organism evidence="2 3">
    <name type="scientific">Rhizopogon vinicolor AM-OR11-026</name>
    <dbReference type="NCBI Taxonomy" id="1314800"/>
    <lineage>
        <taxon>Eukaryota</taxon>
        <taxon>Fungi</taxon>
        <taxon>Dikarya</taxon>
        <taxon>Basidiomycota</taxon>
        <taxon>Agaricomycotina</taxon>
        <taxon>Agaricomycetes</taxon>
        <taxon>Agaricomycetidae</taxon>
        <taxon>Boletales</taxon>
        <taxon>Suillineae</taxon>
        <taxon>Rhizopogonaceae</taxon>
        <taxon>Rhizopogon</taxon>
    </lineage>
</organism>
<dbReference type="InterPro" id="IPR039537">
    <property type="entry name" value="Retrotran_Ty1/copia-like"/>
</dbReference>
<dbReference type="PANTHER" id="PTHR42648">
    <property type="entry name" value="TRANSPOSASE, PUTATIVE-RELATED"/>
    <property type="match status" value="1"/>
</dbReference>
<protein>
    <recommendedName>
        <fullName evidence="1">GAG-pre-integrase domain-containing protein</fullName>
    </recommendedName>
</protein>